<reference evidence="5 6" key="1">
    <citation type="submission" date="2015-04" db="EMBL/GenBank/DDBJ databases">
        <title>Draft genome sequence of bacteremic isolate Catabacter hongkongensis type strain HKU16T.</title>
        <authorList>
            <person name="Lau S.K."/>
            <person name="Teng J.L."/>
            <person name="Huang Y."/>
            <person name="Curreem S.O."/>
            <person name="Tsui S.K."/>
            <person name="Woo P.C."/>
        </authorList>
    </citation>
    <scope>NUCLEOTIDE SEQUENCE [LARGE SCALE GENOMIC DNA]</scope>
    <source>
        <strain evidence="5 6">HKU16</strain>
    </source>
</reference>
<feature type="domain" description="Carboxylesterase type B" evidence="4">
    <location>
        <begin position="4"/>
        <end position="444"/>
    </location>
</feature>
<accession>A0A0M2NIA6</accession>
<dbReference type="Proteomes" id="UP000034076">
    <property type="component" value="Unassembled WGS sequence"/>
</dbReference>
<evidence type="ECO:0000313" key="5">
    <source>
        <dbReference type="EMBL" id="KKI50167.1"/>
    </source>
</evidence>
<keyword evidence="6" id="KW-1185">Reference proteome</keyword>
<dbReference type="InterPro" id="IPR019819">
    <property type="entry name" value="Carboxylesterase_B_CS"/>
</dbReference>
<name>A0A0M2NIA6_9FIRM</name>
<dbReference type="PANTHER" id="PTHR11559">
    <property type="entry name" value="CARBOXYLESTERASE"/>
    <property type="match status" value="1"/>
</dbReference>
<dbReference type="ESTHER" id="9firm-a0a0m2nia6">
    <property type="family name" value="Carb_B_Bacteria"/>
</dbReference>
<dbReference type="InterPro" id="IPR050309">
    <property type="entry name" value="Type-B_Carboxylest/Lipase"/>
</dbReference>
<evidence type="ECO:0000313" key="6">
    <source>
        <dbReference type="Proteomes" id="UP000034076"/>
    </source>
</evidence>
<dbReference type="PROSITE" id="PS00941">
    <property type="entry name" value="CARBOXYLESTERASE_B_2"/>
    <property type="match status" value="1"/>
</dbReference>
<dbReference type="Pfam" id="PF00135">
    <property type="entry name" value="COesterase"/>
    <property type="match status" value="1"/>
</dbReference>
<evidence type="ECO:0000259" key="4">
    <source>
        <dbReference type="Pfam" id="PF00135"/>
    </source>
</evidence>
<dbReference type="EC" id="3.1.1.-" evidence="3"/>
<comment type="similarity">
    <text evidence="1 3">Belongs to the type-B carboxylesterase/lipase family.</text>
</comment>
<comment type="caution">
    <text evidence="5">The sequence shown here is derived from an EMBL/GenBank/DDBJ whole genome shotgun (WGS) entry which is preliminary data.</text>
</comment>
<protein>
    <recommendedName>
        <fullName evidence="3">Carboxylic ester hydrolase</fullName>
        <ecNumber evidence="3">3.1.1.-</ecNumber>
    </recommendedName>
</protein>
<sequence length="493" mass="54976">MRKYVVETSIGKVKGTDDEGVFVWRGIPYAKPPVGALRFAPTQQAEAWSGIRDAVEFGPICPQQSRVRGRSSEDCLYLNIWSPAADGQKRAVLLFIHGGSFSSGAGSERMYHGAKLSRFGDVVVVTINYRVGLLGFLDFSFLDEDFHPNCGLYDVVQALKWTKENIAQFGGDPDNITVFGQSAGGTITATLPTLPAAKELVSKCIVMSGCPALLQDKEECVNTSRSFLECTGLHSAKKLMETPASALVAREKEFSRRCGLGVGTFRIEIDGGFVPEFPIPAVRDGSAGKIPMLIGTTKEEMAFVLIKPVAKALDVEGIMSAGVSMESKETKDRTPKVYQQVYQNNRLWKSMMYTDMAFRIGTVWYAEQYGRYADTWMYRFDYETAAMKASGLHAFHSSDLPFVFGNFDASMARLIMLLTPSKKRARSVSQEIQKDIVTFARKGTLAWEKCWEGHTPAKCYNKEHAIKPMIEPEIREQYEHTNFKKVIFQNAKR</sequence>
<dbReference type="STRING" id="270498.CHK_2230"/>
<gene>
    <name evidence="5" type="ORF">CHK_2230</name>
</gene>
<proteinExistence type="inferred from homology"/>
<dbReference type="PROSITE" id="PS00122">
    <property type="entry name" value="CARBOXYLESTERASE_B_1"/>
    <property type="match status" value="1"/>
</dbReference>
<dbReference type="PATRIC" id="fig|270498.16.peg.1980"/>
<dbReference type="InterPro" id="IPR029058">
    <property type="entry name" value="AB_hydrolase_fold"/>
</dbReference>
<dbReference type="InterPro" id="IPR019826">
    <property type="entry name" value="Carboxylesterase_B_AS"/>
</dbReference>
<evidence type="ECO:0000256" key="2">
    <source>
        <dbReference type="ARBA" id="ARBA00022801"/>
    </source>
</evidence>
<evidence type="ECO:0000256" key="3">
    <source>
        <dbReference type="RuleBase" id="RU361235"/>
    </source>
</evidence>
<keyword evidence="2 3" id="KW-0378">Hydrolase</keyword>
<evidence type="ECO:0000256" key="1">
    <source>
        <dbReference type="ARBA" id="ARBA00005964"/>
    </source>
</evidence>
<dbReference type="AlphaFoldDB" id="A0A0M2NIA6"/>
<dbReference type="GO" id="GO:0016787">
    <property type="term" value="F:hydrolase activity"/>
    <property type="evidence" value="ECO:0007669"/>
    <property type="project" value="UniProtKB-KW"/>
</dbReference>
<dbReference type="InterPro" id="IPR002018">
    <property type="entry name" value="CarbesteraseB"/>
</dbReference>
<dbReference type="Gene3D" id="3.40.50.1820">
    <property type="entry name" value="alpha/beta hydrolase"/>
    <property type="match status" value="1"/>
</dbReference>
<dbReference type="SUPFAM" id="SSF53474">
    <property type="entry name" value="alpha/beta-Hydrolases"/>
    <property type="match status" value="1"/>
</dbReference>
<organism evidence="5 6">
    <name type="scientific">Christensenella hongkongensis</name>
    <dbReference type="NCBI Taxonomy" id="270498"/>
    <lineage>
        <taxon>Bacteria</taxon>
        <taxon>Bacillati</taxon>
        <taxon>Bacillota</taxon>
        <taxon>Clostridia</taxon>
        <taxon>Christensenellales</taxon>
        <taxon>Christensenellaceae</taxon>
        <taxon>Christensenella</taxon>
    </lineage>
</organism>
<dbReference type="EMBL" id="LAYJ01000112">
    <property type="protein sequence ID" value="KKI50167.1"/>
    <property type="molecule type" value="Genomic_DNA"/>
</dbReference>